<proteinExistence type="predicted"/>
<evidence type="ECO:0000256" key="1">
    <source>
        <dbReference type="ARBA" id="ARBA00022723"/>
    </source>
</evidence>
<keyword evidence="1" id="KW-0479">Metal-binding</keyword>
<feature type="domain" description="Fumarylacetoacetase-like C-terminal" evidence="2">
    <location>
        <begin position="27"/>
        <end position="228"/>
    </location>
</feature>
<accession>A0ABW5BNM9</accession>
<keyword evidence="4" id="KW-1185">Reference proteome</keyword>
<gene>
    <name evidence="3" type="ORF">ACFSKO_16570</name>
</gene>
<dbReference type="InterPro" id="IPR011234">
    <property type="entry name" value="Fumarylacetoacetase-like_C"/>
</dbReference>
<comment type="caution">
    <text evidence="3">The sequence shown here is derived from an EMBL/GenBank/DDBJ whole genome shotgun (WGS) entry which is preliminary data.</text>
</comment>
<evidence type="ECO:0000259" key="2">
    <source>
        <dbReference type="Pfam" id="PF01557"/>
    </source>
</evidence>
<dbReference type="InterPro" id="IPR036663">
    <property type="entry name" value="Fumarylacetoacetase_C_sf"/>
</dbReference>
<reference evidence="4" key="1">
    <citation type="journal article" date="2019" name="Int. J. Syst. Evol. Microbiol.">
        <title>The Global Catalogue of Microorganisms (GCM) 10K type strain sequencing project: providing services to taxonomists for standard genome sequencing and annotation.</title>
        <authorList>
            <consortium name="The Broad Institute Genomics Platform"/>
            <consortium name="The Broad Institute Genome Sequencing Center for Infectious Disease"/>
            <person name="Wu L."/>
            <person name="Ma J."/>
        </authorList>
    </citation>
    <scope>NUCLEOTIDE SEQUENCE [LARGE SCALE GENOMIC DNA]</scope>
    <source>
        <strain evidence="4">CGMCC 4.7192</strain>
    </source>
</reference>
<protein>
    <submittedName>
        <fullName evidence="3">Fumarylacetoacetate hydrolase family protein</fullName>
    </submittedName>
</protein>
<evidence type="ECO:0000313" key="3">
    <source>
        <dbReference type="EMBL" id="MFD2207244.1"/>
    </source>
</evidence>
<name>A0ABW5BNM9_9PROT</name>
<evidence type="ECO:0000313" key="4">
    <source>
        <dbReference type="Proteomes" id="UP001597294"/>
    </source>
</evidence>
<keyword evidence="3" id="KW-0378">Hydrolase</keyword>
<sequence length="229" mass="25103">MTYAFPPAPIVTLPVTDSDELFPVRRIFCVGRNYADHAKEMGENPESETPMFFIKPAETLVLNGNNVPYPSATTDLHHEVELVVALKKGGKNITPDTANAHIYGYAVGVDLTRRDLQKVCKDKRHPWDVAKSFDNSAPCGSITLADNSQSLLASAEITLSVNGEIKQKATLGDMIWSVENIIYHLSRLFELRSGDIIMTGTPAGVGAINVDDEIECQIDGLENLTFKVI</sequence>
<dbReference type="EMBL" id="JBHUII010000011">
    <property type="protein sequence ID" value="MFD2207244.1"/>
    <property type="molecule type" value="Genomic_DNA"/>
</dbReference>
<dbReference type="SUPFAM" id="SSF56529">
    <property type="entry name" value="FAH"/>
    <property type="match status" value="1"/>
</dbReference>
<dbReference type="RefSeq" id="WP_380253683.1">
    <property type="nucleotide sequence ID" value="NZ_JBHUII010000011.1"/>
</dbReference>
<organism evidence="3 4">
    <name type="scientific">Kiloniella antarctica</name>
    <dbReference type="NCBI Taxonomy" id="1550907"/>
    <lineage>
        <taxon>Bacteria</taxon>
        <taxon>Pseudomonadati</taxon>
        <taxon>Pseudomonadota</taxon>
        <taxon>Alphaproteobacteria</taxon>
        <taxon>Rhodospirillales</taxon>
        <taxon>Kiloniellaceae</taxon>
        <taxon>Kiloniella</taxon>
    </lineage>
</organism>
<dbReference type="Pfam" id="PF01557">
    <property type="entry name" value="FAA_hydrolase"/>
    <property type="match status" value="1"/>
</dbReference>
<dbReference type="Proteomes" id="UP001597294">
    <property type="component" value="Unassembled WGS sequence"/>
</dbReference>
<dbReference type="PANTHER" id="PTHR11820">
    <property type="entry name" value="ACYLPYRUVASE"/>
    <property type="match status" value="1"/>
</dbReference>
<dbReference type="Gene3D" id="3.90.850.10">
    <property type="entry name" value="Fumarylacetoacetase-like, C-terminal domain"/>
    <property type="match status" value="1"/>
</dbReference>
<dbReference type="PANTHER" id="PTHR11820:SF90">
    <property type="entry name" value="FLUTATHIONE S-TRANSFERASE"/>
    <property type="match status" value="1"/>
</dbReference>
<dbReference type="GO" id="GO:0016787">
    <property type="term" value="F:hydrolase activity"/>
    <property type="evidence" value="ECO:0007669"/>
    <property type="project" value="UniProtKB-KW"/>
</dbReference>